<keyword evidence="4" id="KW-0347">Helicase</keyword>
<dbReference type="GO" id="GO:0005524">
    <property type="term" value="F:ATP binding"/>
    <property type="evidence" value="ECO:0007669"/>
    <property type="project" value="UniProtKB-KW"/>
</dbReference>
<evidence type="ECO:0000256" key="2">
    <source>
        <dbReference type="ARBA" id="ARBA00022741"/>
    </source>
</evidence>
<dbReference type="FunFam" id="1.10.10.10:FF:000012">
    <property type="entry name" value="U5 small nuclear ribonucleoprotein helicase"/>
    <property type="match status" value="1"/>
</dbReference>
<dbReference type="SMART" id="SM00490">
    <property type="entry name" value="HELICc"/>
    <property type="match status" value="1"/>
</dbReference>
<dbReference type="PANTHER" id="PTHR47835">
    <property type="entry name" value="HFM1, ATP DEPENDENT DNA HELICASE HOMOLOG"/>
    <property type="match status" value="1"/>
</dbReference>
<evidence type="ECO:0000256" key="4">
    <source>
        <dbReference type="ARBA" id="ARBA00022806"/>
    </source>
</evidence>
<evidence type="ECO:0000313" key="13">
    <source>
        <dbReference type="Proteomes" id="UP000014760"/>
    </source>
</evidence>
<organism evidence="11">
    <name type="scientific">Capitella teleta</name>
    <name type="common">Polychaete worm</name>
    <dbReference type="NCBI Taxonomy" id="283909"/>
    <lineage>
        <taxon>Eukaryota</taxon>
        <taxon>Metazoa</taxon>
        <taxon>Spiralia</taxon>
        <taxon>Lophotrochozoa</taxon>
        <taxon>Annelida</taxon>
        <taxon>Polychaeta</taxon>
        <taxon>Sedentaria</taxon>
        <taxon>Scolecida</taxon>
        <taxon>Capitellidae</taxon>
        <taxon>Capitella</taxon>
    </lineage>
</organism>
<evidence type="ECO:0000256" key="8">
    <source>
        <dbReference type="ARBA" id="ARBA00034617"/>
    </source>
</evidence>
<dbReference type="EnsemblMetazoa" id="CapteT102528">
    <property type="protein sequence ID" value="CapteP102528"/>
    <property type="gene ID" value="CapteG102528"/>
</dbReference>
<evidence type="ECO:0000256" key="1">
    <source>
        <dbReference type="ARBA" id="ARBA00010140"/>
    </source>
</evidence>
<dbReference type="InterPro" id="IPR027417">
    <property type="entry name" value="P-loop_NTPase"/>
</dbReference>
<evidence type="ECO:0000259" key="10">
    <source>
        <dbReference type="PROSITE" id="PS51194"/>
    </source>
</evidence>
<dbReference type="Gene3D" id="3.40.50.300">
    <property type="entry name" value="P-loop containing nucleotide triphosphate hydrolases"/>
    <property type="match status" value="2"/>
</dbReference>
<dbReference type="SMART" id="SM00973">
    <property type="entry name" value="Sec63"/>
    <property type="match status" value="1"/>
</dbReference>
<evidence type="ECO:0000256" key="6">
    <source>
        <dbReference type="ARBA" id="ARBA00023235"/>
    </source>
</evidence>
<accession>R7TF71</accession>
<dbReference type="PROSITE" id="PS51194">
    <property type="entry name" value="HELICASE_CTER"/>
    <property type="match status" value="1"/>
</dbReference>
<evidence type="ECO:0000313" key="11">
    <source>
        <dbReference type="EMBL" id="ELT92384.1"/>
    </source>
</evidence>
<evidence type="ECO:0000256" key="7">
    <source>
        <dbReference type="ARBA" id="ARBA00023254"/>
    </source>
</evidence>
<comment type="catalytic activity">
    <reaction evidence="8">
        <text>Couples ATP hydrolysis with the unwinding of duplex DNA by translocating in the 3'-5' direction.</text>
        <dbReference type="EC" id="5.6.2.4"/>
    </reaction>
</comment>
<protein>
    <recommendedName>
        <fullName evidence="9">DNA 3'-5' helicase</fullName>
        <ecNumber evidence="9">5.6.2.4</ecNumber>
    </recommendedName>
</protein>
<feature type="domain" description="Helicase C-terminal" evidence="10">
    <location>
        <begin position="86"/>
        <end position="256"/>
    </location>
</feature>
<dbReference type="OMA" id="CCCLAGM"/>
<dbReference type="InterPro" id="IPR057842">
    <property type="entry name" value="WH_MER3"/>
</dbReference>
<reference evidence="13" key="1">
    <citation type="submission" date="2012-12" db="EMBL/GenBank/DDBJ databases">
        <authorList>
            <person name="Hellsten U."/>
            <person name="Grimwood J."/>
            <person name="Chapman J.A."/>
            <person name="Shapiro H."/>
            <person name="Aerts A."/>
            <person name="Otillar R.P."/>
            <person name="Terry A.Y."/>
            <person name="Boore J.L."/>
            <person name="Simakov O."/>
            <person name="Marletaz F."/>
            <person name="Cho S.-J."/>
            <person name="Edsinger-Gonzales E."/>
            <person name="Havlak P."/>
            <person name="Kuo D.-H."/>
            <person name="Larsson T."/>
            <person name="Lv J."/>
            <person name="Arendt D."/>
            <person name="Savage R."/>
            <person name="Osoegawa K."/>
            <person name="de Jong P."/>
            <person name="Lindberg D.R."/>
            <person name="Seaver E.C."/>
            <person name="Weisblat D.A."/>
            <person name="Putnam N.H."/>
            <person name="Grigoriev I.V."/>
            <person name="Rokhsar D.S."/>
        </authorList>
    </citation>
    <scope>NUCLEOTIDE SEQUENCE</scope>
    <source>
        <strain evidence="13">I ESC-2004</strain>
    </source>
</reference>
<gene>
    <name evidence="11" type="ORF">CAPTEDRAFT_102528</name>
</gene>
<dbReference type="InterPro" id="IPR052247">
    <property type="entry name" value="Meiotic_Crossover_Helicase"/>
</dbReference>
<dbReference type="InterPro" id="IPR001650">
    <property type="entry name" value="Helicase_C-like"/>
</dbReference>
<dbReference type="HOGENOM" id="CLU_000335_0_2_1"/>
<keyword evidence="6" id="KW-0413">Isomerase</keyword>
<dbReference type="EC" id="5.6.2.4" evidence="9"/>
<dbReference type="SUPFAM" id="SSF158702">
    <property type="entry name" value="Sec63 N-terminal domain-like"/>
    <property type="match status" value="1"/>
</dbReference>
<dbReference type="OrthoDB" id="5575at2759"/>
<dbReference type="EMBL" id="KB310150">
    <property type="protein sequence ID" value="ELT92384.1"/>
    <property type="molecule type" value="Genomic_DNA"/>
</dbReference>
<sequence length="707" mass="79541">MKTVQAALSRESSAVVPAWAIRFIAVSATIPNVEDIADWLSTQAMRAVFHKMDESCRPVRLRKVVIGYPCSNTMNGFRFDLSLNYKLAQTIETYSDGKPTLVFCATRKGVQQAAALLAKEARFALSPEQRKKLTFEGNSLRDAKLKVSTSTLAMGVNLPAHLVIVKSTQHYVMGVYQEYTESQILQMIGRAGRPQFDNTATAVIMTKHQTKRKYDSLLNGTQLIESSLHAHLIEHLNAEIVLGTISDVSVAIEWLRSTFLYIRVMKNPQHYGTGRLMARYCIAFETMKNFHEIRGSETLQELLDVLCNSREFKDVQLRNNEKKVLNTLNKDPNRVTIRFQMKGKIKTNAMKVNCLLQAQFGCLSLQEFALQQDTAKIHRAALRVTKCLVEVLWQNACGYKALNNAVILAKCVKARLWENSKHLSRQLPGIGPTHANAMVNAGLITFQRIEESNPREIELVVNRHPPFGNHVRDAVKCLPKYELSIEQLNNYSATRADLNVTLKLTNADQVSINRHTIALLIGDADNRAIFKSKISDAQLVKSGSWSKKIEVRRAVKGEQLNVELISQDWAGLDVHSTYTPFYTGAKRITAGFPPKQTPTGSTGDFAERGKPCNHRCTNKAECGHECCKVGLREKPNAFQRYQQDIKHRIKQVRNQVKSLIGVCLHQCWSLREKPFIDCNFVSCCWILLFFFIILLSEKGGGGGGAWC</sequence>
<evidence type="ECO:0000256" key="3">
    <source>
        <dbReference type="ARBA" id="ARBA00022801"/>
    </source>
</evidence>
<proteinExistence type="inferred from homology"/>
<reference evidence="12" key="3">
    <citation type="submission" date="2015-06" db="UniProtKB">
        <authorList>
            <consortium name="EnsemblMetazoa"/>
        </authorList>
    </citation>
    <scope>IDENTIFICATION</scope>
</reference>
<dbReference type="CDD" id="cd18795">
    <property type="entry name" value="SF2_C_Ski2"/>
    <property type="match status" value="1"/>
</dbReference>
<evidence type="ECO:0000313" key="12">
    <source>
        <dbReference type="EnsemblMetazoa" id="CapteP102528"/>
    </source>
</evidence>
<keyword evidence="5" id="KW-0067">ATP-binding</keyword>
<comment type="similarity">
    <text evidence="1">Belongs to the helicase family. SKI2 subfamily.</text>
</comment>
<dbReference type="Gene3D" id="1.10.3380.10">
    <property type="entry name" value="Sec63 N-terminal domain-like domain"/>
    <property type="match status" value="1"/>
</dbReference>
<dbReference type="EMBL" id="AMQN01013347">
    <property type="status" value="NOT_ANNOTATED_CDS"/>
    <property type="molecule type" value="Genomic_DNA"/>
</dbReference>
<dbReference type="GO" id="GO:0051321">
    <property type="term" value="P:meiotic cell cycle"/>
    <property type="evidence" value="ECO:0007669"/>
    <property type="project" value="UniProtKB-KW"/>
</dbReference>
<dbReference type="STRING" id="283909.R7TF71"/>
<keyword evidence="2" id="KW-0547">Nucleotide-binding</keyword>
<keyword evidence="13" id="KW-1185">Reference proteome</keyword>
<evidence type="ECO:0000256" key="5">
    <source>
        <dbReference type="ARBA" id="ARBA00022840"/>
    </source>
</evidence>
<dbReference type="EMBL" id="AMQN01013348">
    <property type="status" value="NOT_ANNOTATED_CDS"/>
    <property type="molecule type" value="Genomic_DNA"/>
</dbReference>
<keyword evidence="7" id="KW-0469">Meiosis</keyword>
<dbReference type="GO" id="GO:0016787">
    <property type="term" value="F:hydrolase activity"/>
    <property type="evidence" value="ECO:0007669"/>
    <property type="project" value="UniProtKB-KW"/>
</dbReference>
<dbReference type="Proteomes" id="UP000014760">
    <property type="component" value="Unassembled WGS sequence"/>
</dbReference>
<reference evidence="11 13" key="2">
    <citation type="journal article" date="2013" name="Nature">
        <title>Insights into bilaterian evolution from three spiralian genomes.</title>
        <authorList>
            <person name="Simakov O."/>
            <person name="Marletaz F."/>
            <person name="Cho S.J."/>
            <person name="Edsinger-Gonzales E."/>
            <person name="Havlak P."/>
            <person name="Hellsten U."/>
            <person name="Kuo D.H."/>
            <person name="Larsson T."/>
            <person name="Lv J."/>
            <person name="Arendt D."/>
            <person name="Savage R."/>
            <person name="Osoegawa K."/>
            <person name="de Jong P."/>
            <person name="Grimwood J."/>
            <person name="Chapman J.A."/>
            <person name="Shapiro H."/>
            <person name="Aerts A."/>
            <person name="Otillar R.P."/>
            <person name="Terry A.Y."/>
            <person name="Boore J.L."/>
            <person name="Grigoriev I.V."/>
            <person name="Lindberg D.R."/>
            <person name="Seaver E.C."/>
            <person name="Weisblat D.A."/>
            <person name="Putnam N.H."/>
            <person name="Rokhsar D.S."/>
        </authorList>
    </citation>
    <scope>NUCLEOTIDE SEQUENCE</scope>
    <source>
        <strain evidence="11 13">I ESC-2004</strain>
    </source>
</reference>
<dbReference type="Pfam" id="PF00271">
    <property type="entry name" value="Helicase_C"/>
    <property type="match status" value="1"/>
</dbReference>
<dbReference type="FunFam" id="1.10.3380.10:FF:000006">
    <property type="entry name" value="probable ATP-dependent DNA helicase HFM1 isoform X1"/>
    <property type="match status" value="1"/>
</dbReference>
<dbReference type="AlphaFoldDB" id="R7TF71"/>
<evidence type="ECO:0000256" key="9">
    <source>
        <dbReference type="ARBA" id="ARBA00034808"/>
    </source>
</evidence>
<name>R7TF71_CAPTE</name>
<dbReference type="InterPro" id="IPR004179">
    <property type="entry name" value="Sec63-dom"/>
</dbReference>
<dbReference type="GO" id="GO:0043138">
    <property type="term" value="F:3'-5' DNA helicase activity"/>
    <property type="evidence" value="ECO:0007669"/>
    <property type="project" value="UniProtKB-EC"/>
</dbReference>
<dbReference type="PANTHER" id="PTHR47835:SF3">
    <property type="entry name" value="HELICASE FOR MEIOSIS 1"/>
    <property type="match status" value="1"/>
</dbReference>
<dbReference type="SUPFAM" id="SSF52540">
    <property type="entry name" value="P-loop containing nucleoside triphosphate hydrolases"/>
    <property type="match status" value="1"/>
</dbReference>
<dbReference type="Pfam" id="PF23445">
    <property type="entry name" value="WHD_SNRNP200"/>
    <property type="match status" value="1"/>
</dbReference>
<dbReference type="Pfam" id="PF02889">
    <property type="entry name" value="Sec63"/>
    <property type="match status" value="1"/>
</dbReference>
<keyword evidence="3" id="KW-0378">Hydrolase</keyword>